<keyword evidence="1" id="KW-0802">TPR repeat</keyword>
<gene>
    <name evidence="4" type="ORF">PY092_10180</name>
</gene>
<dbReference type="InterPro" id="IPR050640">
    <property type="entry name" value="Bact_2-comp_sensor_kinase"/>
</dbReference>
<keyword evidence="2" id="KW-1133">Transmembrane helix</keyword>
<reference evidence="4 5" key="1">
    <citation type="submission" date="2023-03" db="EMBL/GenBank/DDBJ databases">
        <title>Muricauda XX sp. nov. and Muricauda XXX sp. nov., two novel species isolated from Okinawa Trough.</title>
        <authorList>
            <person name="Cao W."/>
            <person name="Deng X."/>
        </authorList>
    </citation>
    <scope>NUCLEOTIDE SEQUENCE [LARGE SCALE GENOMIC DNA]</scope>
    <source>
        <strain evidence="4 5">334s03</strain>
    </source>
</reference>
<feature type="transmembrane region" description="Helical" evidence="2">
    <location>
        <begin position="347"/>
        <end position="369"/>
    </location>
</feature>
<feature type="repeat" description="TPR" evidence="1">
    <location>
        <begin position="188"/>
        <end position="221"/>
    </location>
</feature>
<comment type="caution">
    <text evidence="4">The sequence shown here is derived from an EMBL/GenBank/DDBJ whole genome shotgun (WGS) entry which is preliminary data.</text>
</comment>
<dbReference type="InterPro" id="IPR011990">
    <property type="entry name" value="TPR-like_helical_dom_sf"/>
</dbReference>
<protein>
    <submittedName>
        <fullName evidence="4">Tetratricopeptide repeat protein</fullName>
    </submittedName>
</protein>
<sequence>MQDKQRSLEFTNKSLEKSREIDFVKGEIEALYNLGLTHGMTGNYAESLEYLNACLSLATKNREYQKIKQTYGILGIVYKQIGDYPTSKEYYLMSLKLVDSLQLDLPTSSVYSNLGILYDLMGDQDKAIESYNKALEVYKGPDLERVEMKVLVNLAAIDRNNKAYKEALKKYLKVEVFYETNGNNMSRCINYSNIGNCYIKLNQWDLAQQYLLKALDLSEQASLNQITPVINYNLADLMLQQKKYGQAIHYSDKNLQALSAKGMYKLKFEAHDLASQIYDSINQLTKANYHLKQSMAYKDSLLNETKVKEIENLQVKYDVYTKDKEIKESELELSLLNTQMLSNRKRLVYLSIIAVLLLLSASLLYFRFLAKKKSNALLREKNKLISQQNEVIEGMNVQLEKQMLRAQMNPHFIFNSLSSIQHLINSNDRKGALTYLSKFSKLLRQTLESSINIVLPLKEEIELLKIYIELEALRFDNSFSYHFDVDKNLDIHNYEIPLLLVQPYIENAIIHGLMPKNGKKELKVSFRDTTENIVCTIEDNGVGLESNDAEKMYKRPSRGMSITAKRINALSKFSNQELVKVESCEKGTQVTILIPKN</sequence>
<dbReference type="PROSITE" id="PS50005">
    <property type="entry name" value="TPR"/>
    <property type="match status" value="3"/>
</dbReference>
<dbReference type="Pfam" id="PF13176">
    <property type="entry name" value="TPR_7"/>
    <property type="match status" value="1"/>
</dbReference>
<dbReference type="Pfam" id="PF06580">
    <property type="entry name" value="His_kinase"/>
    <property type="match status" value="1"/>
</dbReference>
<keyword evidence="2" id="KW-0812">Transmembrane</keyword>
<proteinExistence type="predicted"/>
<feature type="repeat" description="TPR" evidence="1">
    <location>
        <begin position="28"/>
        <end position="61"/>
    </location>
</feature>
<dbReference type="PROSITE" id="PS50293">
    <property type="entry name" value="TPR_REGION"/>
    <property type="match status" value="1"/>
</dbReference>
<dbReference type="Pfam" id="PF13181">
    <property type="entry name" value="TPR_8"/>
    <property type="match status" value="1"/>
</dbReference>
<keyword evidence="5" id="KW-1185">Reference proteome</keyword>
<name>A0ABT5XZA6_9FLAO</name>
<dbReference type="SUPFAM" id="SSF48452">
    <property type="entry name" value="TPR-like"/>
    <property type="match status" value="2"/>
</dbReference>
<feature type="repeat" description="TPR" evidence="1">
    <location>
        <begin position="108"/>
        <end position="141"/>
    </location>
</feature>
<dbReference type="SUPFAM" id="SSF55874">
    <property type="entry name" value="ATPase domain of HSP90 chaperone/DNA topoisomerase II/histidine kinase"/>
    <property type="match status" value="1"/>
</dbReference>
<evidence type="ECO:0000313" key="4">
    <source>
        <dbReference type="EMBL" id="MDF0716516.1"/>
    </source>
</evidence>
<dbReference type="EMBL" id="JARFVB010000005">
    <property type="protein sequence ID" value="MDF0716516.1"/>
    <property type="molecule type" value="Genomic_DNA"/>
</dbReference>
<dbReference type="Proteomes" id="UP001221366">
    <property type="component" value="Unassembled WGS sequence"/>
</dbReference>
<evidence type="ECO:0000259" key="3">
    <source>
        <dbReference type="Pfam" id="PF06580"/>
    </source>
</evidence>
<dbReference type="Pfam" id="PF13424">
    <property type="entry name" value="TPR_12"/>
    <property type="match status" value="1"/>
</dbReference>
<evidence type="ECO:0000256" key="1">
    <source>
        <dbReference type="PROSITE-ProRule" id="PRU00339"/>
    </source>
</evidence>
<organism evidence="4 5">
    <name type="scientific">Flagellimonas yonaguniensis</name>
    <dbReference type="NCBI Taxonomy" id="3031325"/>
    <lineage>
        <taxon>Bacteria</taxon>
        <taxon>Pseudomonadati</taxon>
        <taxon>Bacteroidota</taxon>
        <taxon>Flavobacteriia</taxon>
        <taxon>Flavobacteriales</taxon>
        <taxon>Flavobacteriaceae</taxon>
        <taxon>Flagellimonas</taxon>
    </lineage>
</organism>
<dbReference type="InterPro" id="IPR010559">
    <property type="entry name" value="Sig_transdc_His_kin_internal"/>
</dbReference>
<dbReference type="InterPro" id="IPR019734">
    <property type="entry name" value="TPR_rpt"/>
</dbReference>
<dbReference type="Gene3D" id="1.25.40.10">
    <property type="entry name" value="Tetratricopeptide repeat domain"/>
    <property type="match status" value="2"/>
</dbReference>
<dbReference type="SMART" id="SM00028">
    <property type="entry name" value="TPR"/>
    <property type="match status" value="5"/>
</dbReference>
<dbReference type="Gene3D" id="3.30.565.10">
    <property type="entry name" value="Histidine kinase-like ATPase, C-terminal domain"/>
    <property type="match status" value="1"/>
</dbReference>
<feature type="domain" description="Signal transduction histidine kinase internal region" evidence="3">
    <location>
        <begin position="400"/>
        <end position="478"/>
    </location>
</feature>
<dbReference type="PANTHER" id="PTHR34220">
    <property type="entry name" value="SENSOR HISTIDINE KINASE YPDA"/>
    <property type="match status" value="1"/>
</dbReference>
<dbReference type="RefSeq" id="WP_275615748.1">
    <property type="nucleotide sequence ID" value="NZ_JARFVB010000005.1"/>
</dbReference>
<accession>A0ABT5XZA6</accession>
<evidence type="ECO:0000256" key="2">
    <source>
        <dbReference type="SAM" id="Phobius"/>
    </source>
</evidence>
<keyword evidence="2" id="KW-0472">Membrane</keyword>
<dbReference type="PANTHER" id="PTHR34220:SF7">
    <property type="entry name" value="SENSOR HISTIDINE KINASE YPDA"/>
    <property type="match status" value="1"/>
</dbReference>
<evidence type="ECO:0000313" key="5">
    <source>
        <dbReference type="Proteomes" id="UP001221366"/>
    </source>
</evidence>
<dbReference type="InterPro" id="IPR036890">
    <property type="entry name" value="HATPase_C_sf"/>
</dbReference>